<feature type="non-terminal residue" evidence="5">
    <location>
        <position position="1"/>
    </location>
</feature>
<keyword evidence="4" id="KW-0472">Membrane</keyword>
<sequence>MEGATSTSRTCTVLSVPGTLQGQAEPSQARPGLARTMAAAGLGVAPVPCSFHLWKLLEQTITETVKRISICISSYCKGGLEQKKSRQAACLLLGVSASSDKDKIRAADRISRILKHPDKGGSP</sequence>
<evidence type="ECO:0000256" key="2">
    <source>
        <dbReference type="ARBA" id="ARBA00022792"/>
    </source>
</evidence>
<dbReference type="InterPro" id="IPR036869">
    <property type="entry name" value="J_dom_sf"/>
</dbReference>
<dbReference type="OrthoDB" id="10358499at2759"/>
<feature type="non-terminal residue" evidence="5">
    <location>
        <position position="123"/>
    </location>
</feature>
<dbReference type="PANTHER" id="PTHR12763:SF7">
    <property type="entry name" value="DNAJ HOMOLOG SUBFAMILY C MEMBER 15"/>
    <property type="match status" value="1"/>
</dbReference>
<keyword evidence="3" id="KW-0496">Mitochondrion</keyword>
<evidence type="ECO:0000313" key="6">
    <source>
        <dbReference type="Proteomes" id="UP000579558"/>
    </source>
</evidence>
<keyword evidence="2" id="KW-0999">Mitochondrion inner membrane</keyword>
<dbReference type="GO" id="GO:0030150">
    <property type="term" value="P:protein import into mitochondrial matrix"/>
    <property type="evidence" value="ECO:0007669"/>
    <property type="project" value="TreeGrafter"/>
</dbReference>
<comment type="caution">
    <text evidence="5">The sequence shown here is derived from an EMBL/GenBank/DDBJ whole genome shotgun (WGS) entry which is preliminary data.</text>
</comment>
<dbReference type="PANTHER" id="PTHR12763">
    <property type="match status" value="1"/>
</dbReference>
<evidence type="ECO:0000256" key="3">
    <source>
        <dbReference type="ARBA" id="ARBA00023128"/>
    </source>
</evidence>
<keyword evidence="6" id="KW-1185">Reference proteome</keyword>
<comment type="subcellular location">
    <subcellularLocation>
        <location evidence="1">Mitochondrion inner membrane</location>
    </subcellularLocation>
</comment>
<dbReference type="SUPFAM" id="SSF46565">
    <property type="entry name" value="Chaperone J-domain"/>
    <property type="match status" value="1"/>
</dbReference>
<dbReference type="EMBL" id="VZRX01006658">
    <property type="protein sequence ID" value="NWX28901.1"/>
    <property type="molecule type" value="Genomic_DNA"/>
</dbReference>
<evidence type="ECO:0000256" key="4">
    <source>
        <dbReference type="ARBA" id="ARBA00023136"/>
    </source>
</evidence>
<dbReference type="Proteomes" id="UP000579558">
    <property type="component" value="Unassembled WGS sequence"/>
</dbReference>
<dbReference type="AlphaFoldDB" id="A0A7K6V1D9"/>
<proteinExistence type="predicted"/>
<dbReference type="GO" id="GO:0001405">
    <property type="term" value="C:PAM complex, Tim23 associated import motor"/>
    <property type="evidence" value="ECO:0007669"/>
    <property type="project" value="TreeGrafter"/>
</dbReference>
<dbReference type="GO" id="GO:0001671">
    <property type="term" value="F:ATPase activator activity"/>
    <property type="evidence" value="ECO:0007669"/>
    <property type="project" value="TreeGrafter"/>
</dbReference>
<name>A0A7K6V1D9_9PASS</name>
<dbReference type="Gene3D" id="1.10.287.110">
    <property type="entry name" value="DnaJ domain"/>
    <property type="match status" value="1"/>
</dbReference>
<evidence type="ECO:0000256" key="1">
    <source>
        <dbReference type="ARBA" id="ARBA00004273"/>
    </source>
</evidence>
<gene>
    <name evidence="5" type="primary">Dnajc15_0</name>
    <name evidence="5" type="ORF">NOTCIN_R15055</name>
</gene>
<protein>
    <submittedName>
        <fullName evidence="5">DJC15 protein</fullName>
    </submittedName>
</protein>
<reference evidence="5 6" key="1">
    <citation type="submission" date="2019-09" db="EMBL/GenBank/DDBJ databases">
        <title>Bird 10,000 Genomes (B10K) Project - Family phase.</title>
        <authorList>
            <person name="Zhang G."/>
        </authorList>
    </citation>
    <scope>NUCLEOTIDE SEQUENCE [LARGE SCALE GENOMIC DNA]</scope>
    <source>
        <strain evidence="5">B10K-DU-029-75</strain>
    </source>
</reference>
<organism evidence="5 6">
    <name type="scientific">Notiomystis cincta</name>
    <dbReference type="NCBI Taxonomy" id="366454"/>
    <lineage>
        <taxon>Eukaryota</taxon>
        <taxon>Metazoa</taxon>
        <taxon>Chordata</taxon>
        <taxon>Craniata</taxon>
        <taxon>Vertebrata</taxon>
        <taxon>Euteleostomi</taxon>
        <taxon>Archelosauria</taxon>
        <taxon>Archosauria</taxon>
        <taxon>Dinosauria</taxon>
        <taxon>Saurischia</taxon>
        <taxon>Theropoda</taxon>
        <taxon>Coelurosauria</taxon>
        <taxon>Aves</taxon>
        <taxon>Neognathae</taxon>
        <taxon>Neoaves</taxon>
        <taxon>Telluraves</taxon>
        <taxon>Australaves</taxon>
        <taxon>Passeriformes</taxon>
        <taxon>Notiomystidae</taxon>
        <taxon>Notiomystis</taxon>
    </lineage>
</organism>
<evidence type="ECO:0000313" key="5">
    <source>
        <dbReference type="EMBL" id="NWX28901.1"/>
    </source>
</evidence>
<accession>A0A7K6V1D9</accession>